<dbReference type="eggNOG" id="COG3465">
    <property type="taxonomic scope" value="Bacteria"/>
</dbReference>
<accession>B8DMC3</accession>
<name>B8DMC3_NITV9</name>
<dbReference type="AlphaFoldDB" id="B8DMC3"/>
<dbReference type="STRING" id="883.DvMF_1823"/>
<evidence type="ECO:0000313" key="1">
    <source>
        <dbReference type="EMBL" id="ACL08767.1"/>
    </source>
</evidence>
<gene>
    <name evidence="1" type="ordered locus">DvMF_1823</name>
</gene>
<reference evidence="1" key="1">
    <citation type="submission" date="2008-10" db="EMBL/GenBank/DDBJ databases">
        <title>Complete sequence of Desulfovibrio vulgaris str. 'Miyazaki F'.</title>
        <authorList>
            <person name="Lucas S."/>
            <person name="Copeland A."/>
            <person name="Lapidus A."/>
            <person name="Glavina del Rio T."/>
            <person name="Dalin E."/>
            <person name="Tice H."/>
            <person name="Bruce D."/>
            <person name="Goodwin L."/>
            <person name="Pitluck S."/>
            <person name="Sims D."/>
            <person name="Brettin T."/>
            <person name="Detter J.C."/>
            <person name="Han C."/>
            <person name="Larimer F."/>
            <person name="Land M."/>
            <person name="Hauser L."/>
            <person name="Kyrpides N."/>
            <person name="Mikhailova N."/>
            <person name="Hazen T.C."/>
            <person name="Richardson P."/>
        </authorList>
    </citation>
    <scope>NUCLEOTIDE SEQUENCE</scope>
    <source>
        <strain evidence="1">Miyazaki F</strain>
    </source>
</reference>
<dbReference type="HOGENOM" id="CLU_1522822_0_0_7"/>
<dbReference type="OrthoDB" id="5451477at2"/>
<organism evidence="1">
    <name type="scientific">Nitratidesulfovibrio vulgaris (strain DSM 19637 / Miyazaki F)</name>
    <name type="common">Desulfovibrio vulgaris</name>
    <dbReference type="NCBI Taxonomy" id="883"/>
    <lineage>
        <taxon>Bacteria</taxon>
        <taxon>Pseudomonadati</taxon>
        <taxon>Thermodesulfobacteriota</taxon>
        <taxon>Desulfovibrionia</taxon>
        <taxon>Desulfovibrionales</taxon>
        <taxon>Desulfovibrionaceae</taxon>
        <taxon>Nitratidesulfovibrio</taxon>
    </lineage>
</organism>
<proteinExistence type="predicted"/>
<sequence>MADLNRQIVCELLDVMQGHGVELTKINIQKTAYFLTAWGVSLGLRFRPYTYGPYSGELSRCLEDLAFWDNLAKKGDKAYEVRELPERPDLRVEEKARIRACVTALYDAILGKKAPSFDEMEIYGTVLYCRNALKAAAEEDVTEDAILKQFKAWKGDTYPDAKVRAAIQNLELHLAA</sequence>
<dbReference type="KEGG" id="dvm:DvMF_1823"/>
<evidence type="ECO:0008006" key="2">
    <source>
        <dbReference type="Google" id="ProtNLM"/>
    </source>
</evidence>
<dbReference type="EMBL" id="CP001197">
    <property type="protein sequence ID" value="ACL08767.1"/>
    <property type="molecule type" value="Genomic_DNA"/>
</dbReference>
<protein>
    <recommendedName>
        <fullName evidence="2">Antitoxin SocA-like Panacea domain-containing protein</fullName>
    </recommendedName>
</protein>